<evidence type="ECO:0000313" key="12">
    <source>
        <dbReference type="EMBL" id="MBB5208616.1"/>
    </source>
</evidence>
<evidence type="ECO:0000256" key="9">
    <source>
        <dbReference type="ARBA" id="ARBA00023239"/>
    </source>
</evidence>
<dbReference type="InterPro" id="IPR032466">
    <property type="entry name" value="Metal_Hydrolase"/>
</dbReference>
<sequence>MLKIDTHAHYLPRDWPDLAAKFGDPRFPVIHHTDDGRHRIYKDGKFFREIWSKTWDAQERIDDYERFGVQVQVISTVPVMFSYWAPGHQALALHRALNDHTAETCNAFPRHYAGIGTVPLQSPSLAVRELERCMDQLGLQGVQIGSHINDWNLDAPELFEFFEAANDLGAAILVHPWDMMGTDTMPKYWLPWLVGMPAEQSRAACCLIFGGVMERLPKLKVCLAHGGGSFPYTIGRIEHGFNMRPDLVATDNPRNPREYLPRLFFDSWVADARALRYLVDTVGIERVMLGTDYPFPLGEQTPGSGIDALQLDALSQAQLYHGTALEWLGLPASRFA</sequence>
<dbReference type="Proteomes" id="UP000521199">
    <property type="component" value="Unassembled WGS sequence"/>
</dbReference>
<keyword evidence="13" id="KW-1185">Reference proteome</keyword>
<evidence type="ECO:0000256" key="8">
    <source>
        <dbReference type="ARBA" id="ARBA00022833"/>
    </source>
</evidence>
<dbReference type="SUPFAM" id="SSF51556">
    <property type="entry name" value="Metallo-dependent hydrolases"/>
    <property type="match status" value="1"/>
</dbReference>
<keyword evidence="9 12" id="KW-0456">Lyase</keyword>
<feature type="domain" description="Amidohydrolase-related" evidence="11">
    <location>
        <begin position="4"/>
        <end position="330"/>
    </location>
</feature>
<evidence type="ECO:0000256" key="5">
    <source>
        <dbReference type="ARBA" id="ARBA00021214"/>
    </source>
</evidence>
<comment type="similarity">
    <text evidence="2">Belongs to the metallo-dependent hydrolases superfamily. ACMSD family.</text>
</comment>
<dbReference type="GO" id="GO:0005829">
    <property type="term" value="C:cytosol"/>
    <property type="evidence" value="ECO:0007669"/>
    <property type="project" value="TreeGrafter"/>
</dbReference>
<evidence type="ECO:0000256" key="3">
    <source>
        <dbReference type="ARBA" id="ARBA00011245"/>
    </source>
</evidence>
<evidence type="ECO:0000256" key="2">
    <source>
        <dbReference type="ARBA" id="ARBA00005871"/>
    </source>
</evidence>
<evidence type="ECO:0000256" key="10">
    <source>
        <dbReference type="ARBA" id="ARBA00031120"/>
    </source>
</evidence>
<dbReference type="GO" id="GO:0019748">
    <property type="term" value="P:secondary metabolic process"/>
    <property type="evidence" value="ECO:0007669"/>
    <property type="project" value="TreeGrafter"/>
</dbReference>
<dbReference type="Gene3D" id="3.20.20.140">
    <property type="entry name" value="Metal-dependent hydrolases"/>
    <property type="match status" value="1"/>
</dbReference>
<evidence type="ECO:0000259" key="11">
    <source>
        <dbReference type="Pfam" id="PF04909"/>
    </source>
</evidence>
<dbReference type="AlphaFoldDB" id="A0A7W8D637"/>
<proteinExistence type="inferred from homology"/>
<keyword evidence="8" id="KW-0862">Zinc</keyword>
<dbReference type="InterPro" id="IPR006680">
    <property type="entry name" value="Amidohydro-rel"/>
</dbReference>
<evidence type="ECO:0000256" key="1">
    <source>
        <dbReference type="ARBA" id="ARBA00005079"/>
    </source>
</evidence>
<dbReference type="PANTHER" id="PTHR21240">
    <property type="entry name" value="2-AMINO-3-CARBOXYLMUCONATE-6-SEMIALDEHYDE DECARBOXYLASE"/>
    <property type="match status" value="1"/>
</dbReference>
<keyword evidence="7" id="KW-0210">Decarboxylase</keyword>
<dbReference type="PANTHER" id="PTHR21240:SF27">
    <property type="entry name" value="2-AMINO-3-CARBOXYMUCONATE-6-SEMIALDEHYDE DECARBOXYLASE"/>
    <property type="match status" value="1"/>
</dbReference>
<dbReference type="EC" id="4.1.1.45" evidence="4"/>
<dbReference type="InterPro" id="IPR032465">
    <property type="entry name" value="ACMSD"/>
</dbReference>
<comment type="pathway">
    <text evidence="1">Secondary metabolite metabolism; quinolate metabolism.</text>
</comment>
<evidence type="ECO:0000256" key="4">
    <source>
        <dbReference type="ARBA" id="ARBA00012365"/>
    </source>
</evidence>
<organism evidence="12 13">
    <name type="scientific">Chiayiivirga flava</name>
    <dbReference type="NCBI Taxonomy" id="659595"/>
    <lineage>
        <taxon>Bacteria</taxon>
        <taxon>Pseudomonadati</taxon>
        <taxon>Pseudomonadota</taxon>
        <taxon>Gammaproteobacteria</taxon>
        <taxon>Lysobacterales</taxon>
        <taxon>Lysobacteraceae</taxon>
        <taxon>Chiayiivirga</taxon>
    </lineage>
</organism>
<protein>
    <recommendedName>
        <fullName evidence="5">2-amino-3-carboxymuconate-6-semialdehyde decarboxylase</fullName>
        <ecNumber evidence="4">4.1.1.45</ecNumber>
    </recommendedName>
    <alternativeName>
        <fullName evidence="10">Picolinate carboxylase</fullName>
    </alternativeName>
</protein>
<dbReference type="EMBL" id="JACHHP010000003">
    <property type="protein sequence ID" value="MBB5208616.1"/>
    <property type="molecule type" value="Genomic_DNA"/>
</dbReference>
<comment type="caution">
    <text evidence="12">The sequence shown here is derived from an EMBL/GenBank/DDBJ whole genome shotgun (WGS) entry which is preliminary data.</text>
</comment>
<evidence type="ECO:0000256" key="6">
    <source>
        <dbReference type="ARBA" id="ARBA00022723"/>
    </source>
</evidence>
<dbReference type="GO" id="GO:0046872">
    <property type="term" value="F:metal ion binding"/>
    <property type="evidence" value="ECO:0007669"/>
    <property type="project" value="UniProtKB-KW"/>
</dbReference>
<reference evidence="12 13" key="1">
    <citation type="submission" date="2020-08" db="EMBL/GenBank/DDBJ databases">
        <title>Genomic Encyclopedia of Type Strains, Phase IV (KMG-IV): sequencing the most valuable type-strain genomes for metagenomic binning, comparative biology and taxonomic classification.</title>
        <authorList>
            <person name="Goeker M."/>
        </authorList>
    </citation>
    <scope>NUCLEOTIDE SEQUENCE [LARGE SCALE GENOMIC DNA]</scope>
    <source>
        <strain evidence="12 13">DSM 24163</strain>
    </source>
</reference>
<dbReference type="RefSeq" id="WP_183961132.1">
    <property type="nucleotide sequence ID" value="NZ_JACHHP010000003.1"/>
</dbReference>
<evidence type="ECO:0000313" key="13">
    <source>
        <dbReference type="Proteomes" id="UP000521199"/>
    </source>
</evidence>
<dbReference type="GO" id="GO:0001760">
    <property type="term" value="F:aminocarboxymuconate-semialdehyde decarboxylase activity"/>
    <property type="evidence" value="ECO:0007669"/>
    <property type="project" value="UniProtKB-EC"/>
</dbReference>
<comment type="subunit">
    <text evidence="3">Monomer.</text>
</comment>
<name>A0A7W8D637_9GAMM</name>
<evidence type="ECO:0000256" key="7">
    <source>
        <dbReference type="ARBA" id="ARBA00022793"/>
    </source>
</evidence>
<dbReference type="GO" id="GO:0016787">
    <property type="term" value="F:hydrolase activity"/>
    <property type="evidence" value="ECO:0007669"/>
    <property type="project" value="InterPro"/>
</dbReference>
<keyword evidence="6" id="KW-0479">Metal-binding</keyword>
<accession>A0A7W8D637</accession>
<gene>
    <name evidence="12" type="ORF">HNQ52_002158</name>
</gene>
<dbReference type="Pfam" id="PF04909">
    <property type="entry name" value="Amidohydro_2"/>
    <property type="match status" value="1"/>
</dbReference>